<evidence type="ECO:0000256" key="1">
    <source>
        <dbReference type="ARBA" id="ARBA00005854"/>
    </source>
</evidence>
<feature type="domain" description="D-isomer specific 2-hydroxyacid dehydrogenase catalytic" evidence="5">
    <location>
        <begin position="13"/>
        <end position="314"/>
    </location>
</feature>
<dbReference type="PANTHER" id="PTHR43333">
    <property type="entry name" value="2-HACID_DH_C DOMAIN-CONTAINING PROTEIN"/>
    <property type="match status" value="1"/>
</dbReference>
<evidence type="ECO:0000259" key="5">
    <source>
        <dbReference type="Pfam" id="PF00389"/>
    </source>
</evidence>
<dbReference type="PROSITE" id="PS00671">
    <property type="entry name" value="D_2_HYDROXYACID_DH_3"/>
    <property type="match status" value="1"/>
</dbReference>
<evidence type="ECO:0000256" key="4">
    <source>
        <dbReference type="RuleBase" id="RU003719"/>
    </source>
</evidence>
<comment type="caution">
    <text evidence="7">The sequence shown here is derived from an EMBL/GenBank/DDBJ whole genome shotgun (WGS) entry which is preliminary data.</text>
</comment>
<comment type="similarity">
    <text evidence="1 4">Belongs to the D-isomer specific 2-hydroxyacid dehydrogenase family.</text>
</comment>
<organism evidence="7 8">
    <name type="scientific">Halonatronomonas betaini</name>
    <dbReference type="NCBI Taxonomy" id="2778430"/>
    <lineage>
        <taxon>Bacteria</taxon>
        <taxon>Bacillati</taxon>
        <taxon>Bacillota</taxon>
        <taxon>Clostridia</taxon>
        <taxon>Halanaerobiales</taxon>
        <taxon>Halarsenatibacteraceae</taxon>
        <taxon>Halonatronomonas</taxon>
    </lineage>
</organism>
<dbReference type="AlphaFoldDB" id="A0A931F7E0"/>
<dbReference type="EMBL" id="JADPIE010000007">
    <property type="protein sequence ID" value="MBF8437845.1"/>
    <property type="molecule type" value="Genomic_DNA"/>
</dbReference>
<proteinExistence type="inferred from homology"/>
<reference evidence="7" key="1">
    <citation type="submission" date="2020-11" db="EMBL/GenBank/DDBJ databases">
        <title>Halonatronomonas betainensis gen. nov., sp. nov. a novel haloalkaliphilic representative of the family Halanaerobiacae capable of betaine degradation.</title>
        <authorList>
            <person name="Boltyanskaya Y."/>
            <person name="Kevbrin V."/>
            <person name="Detkova E."/>
            <person name="Grouzdev D.S."/>
            <person name="Koziaeva V."/>
            <person name="Zhilina T."/>
        </authorList>
    </citation>
    <scope>NUCLEOTIDE SEQUENCE</scope>
    <source>
        <strain evidence="7">Z-7014</strain>
    </source>
</reference>
<dbReference type="SUPFAM" id="SSF52283">
    <property type="entry name" value="Formate/glycerate dehydrogenase catalytic domain-like"/>
    <property type="match status" value="1"/>
</dbReference>
<dbReference type="GO" id="GO:0051287">
    <property type="term" value="F:NAD binding"/>
    <property type="evidence" value="ECO:0007669"/>
    <property type="project" value="InterPro"/>
</dbReference>
<evidence type="ECO:0000259" key="6">
    <source>
        <dbReference type="Pfam" id="PF02826"/>
    </source>
</evidence>
<keyword evidence="8" id="KW-1185">Reference proteome</keyword>
<dbReference type="InterPro" id="IPR029753">
    <property type="entry name" value="D-isomer_DH_CS"/>
</dbReference>
<evidence type="ECO:0000313" key="8">
    <source>
        <dbReference type="Proteomes" id="UP000621436"/>
    </source>
</evidence>
<evidence type="ECO:0000256" key="3">
    <source>
        <dbReference type="ARBA" id="ARBA00023027"/>
    </source>
</evidence>
<dbReference type="SUPFAM" id="SSF51735">
    <property type="entry name" value="NAD(P)-binding Rossmann-fold domains"/>
    <property type="match status" value="1"/>
</dbReference>
<keyword evidence="3" id="KW-0520">NAD</keyword>
<accession>A0A931F7E0</accession>
<evidence type="ECO:0000313" key="7">
    <source>
        <dbReference type="EMBL" id="MBF8437845.1"/>
    </source>
</evidence>
<feature type="domain" description="D-isomer specific 2-hydroxyacid dehydrogenase NAD-binding" evidence="6">
    <location>
        <begin position="108"/>
        <end position="282"/>
    </location>
</feature>
<dbReference type="Proteomes" id="UP000621436">
    <property type="component" value="Unassembled WGS sequence"/>
</dbReference>
<dbReference type="Pfam" id="PF00389">
    <property type="entry name" value="2-Hacid_dh"/>
    <property type="match status" value="1"/>
</dbReference>
<evidence type="ECO:0000256" key="2">
    <source>
        <dbReference type="ARBA" id="ARBA00023002"/>
    </source>
</evidence>
<keyword evidence="2 4" id="KW-0560">Oxidoreductase</keyword>
<protein>
    <submittedName>
        <fullName evidence="7">D-2-hydroxyacid dehydrogenase</fullName>
    </submittedName>
</protein>
<dbReference type="InterPro" id="IPR036291">
    <property type="entry name" value="NAD(P)-bd_dom_sf"/>
</dbReference>
<gene>
    <name evidence="7" type="ORF">I0Q91_12175</name>
</gene>
<dbReference type="RefSeq" id="WP_270454878.1">
    <property type="nucleotide sequence ID" value="NZ_JADPIE010000007.1"/>
</dbReference>
<dbReference type="InterPro" id="IPR006140">
    <property type="entry name" value="D-isomer_DH_NAD-bd"/>
</dbReference>
<name>A0A931F7E0_9FIRM</name>
<dbReference type="InterPro" id="IPR006139">
    <property type="entry name" value="D-isomer_2_OHA_DH_cat_dom"/>
</dbReference>
<dbReference type="GO" id="GO:0016616">
    <property type="term" value="F:oxidoreductase activity, acting on the CH-OH group of donors, NAD or NADP as acceptor"/>
    <property type="evidence" value="ECO:0007669"/>
    <property type="project" value="InterPro"/>
</dbReference>
<dbReference type="PANTHER" id="PTHR43333:SF1">
    <property type="entry name" value="D-ISOMER SPECIFIC 2-HYDROXYACID DEHYDROGENASE NAD-BINDING DOMAIN-CONTAINING PROTEIN"/>
    <property type="match status" value="1"/>
</dbReference>
<dbReference type="CDD" id="cd05300">
    <property type="entry name" value="2-Hacid_dh_1"/>
    <property type="match status" value="1"/>
</dbReference>
<sequence>MKVMLTQDWDEKYSQKIEAEFEDIEIVKALEDDEQQRAMEDAEVAIGFPGDLDAGILAEGPELKWVQALSAGVDKLLEQPEAEWLAENGVKLTNMSGLHRDIIAEHTMAFILSFSRRLPELFKQQQNKEWNRISLTGLKGKRLLVLGLGNIGQGIVEVANAFGMVVDGVKRNPDEGVPGVDRIYGQDQLQEAFAGVDFAVSILPLTSETEGMIGAAEFKAMPESAYFINVGRGPVVNQDELLAALEFGEIAGAGLDVFEEEPLPPESPFYKLDNVIITPHLAGSFSGYYERATDMFIENIRLYQAGKEMKRLVNYEAGY</sequence>
<dbReference type="Gene3D" id="3.40.50.720">
    <property type="entry name" value="NAD(P)-binding Rossmann-like Domain"/>
    <property type="match status" value="2"/>
</dbReference>
<dbReference type="Pfam" id="PF02826">
    <property type="entry name" value="2-Hacid_dh_C"/>
    <property type="match status" value="1"/>
</dbReference>